<evidence type="ECO:0000256" key="1">
    <source>
        <dbReference type="SAM" id="Phobius"/>
    </source>
</evidence>
<evidence type="ECO:0000313" key="3">
    <source>
        <dbReference type="Proteomes" id="UP000288812"/>
    </source>
</evidence>
<proteinExistence type="predicted"/>
<dbReference type="Proteomes" id="UP000288812">
    <property type="component" value="Unassembled WGS sequence"/>
</dbReference>
<comment type="caution">
    <text evidence="2">The sequence shown here is derived from an EMBL/GenBank/DDBJ whole genome shotgun (WGS) entry which is preliminary data.</text>
</comment>
<reference evidence="2 3" key="1">
    <citation type="submission" date="2018-11" db="EMBL/GenBank/DDBJ databases">
        <title>Genome sequencing and assembly of Anaerosphaera sp. nov., GS7-6-2.</title>
        <authorList>
            <person name="Rettenmaier R."/>
            <person name="Liebl W."/>
            <person name="Zverlov V."/>
        </authorList>
    </citation>
    <scope>NUCLEOTIDE SEQUENCE [LARGE SCALE GENOMIC DNA]</scope>
    <source>
        <strain evidence="2 3">GS7-6-2</strain>
    </source>
</reference>
<gene>
    <name evidence="2" type="ORF">EF514_07165</name>
</gene>
<keyword evidence="3" id="KW-1185">Reference proteome</keyword>
<keyword evidence="1" id="KW-0812">Transmembrane</keyword>
<keyword evidence="1" id="KW-1133">Transmembrane helix</keyword>
<feature type="transmembrane region" description="Helical" evidence="1">
    <location>
        <begin position="5"/>
        <end position="25"/>
    </location>
</feature>
<organism evidence="2 3">
    <name type="scientific">Anaerosphaera multitolerans</name>
    <dbReference type="NCBI Taxonomy" id="2487351"/>
    <lineage>
        <taxon>Bacteria</taxon>
        <taxon>Bacillati</taxon>
        <taxon>Bacillota</taxon>
        <taxon>Tissierellia</taxon>
        <taxon>Tissierellales</taxon>
        <taxon>Peptoniphilaceae</taxon>
        <taxon>Anaerosphaera</taxon>
    </lineage>
</organism>
<accession>A0A437S6C9</accession>
<keyword evidence="1" id="KW-0472">Membrane</keyword>
<dbReference type="AlphaFoldDB" id="A0A437S6C9"/>
<protein>
    <submittedName>
        <fullName evidence="2">Uncharacterized protein</fullName>
    </submittedName>
</protein>
<name>A0A437S6C9_9FIRM</name>
<sequence length="60" mass="7060">MMKKYLIIGIGMLVCMILFIGFALYNPQLSLPISLNLTYVIYLVYILIIVIMFIFYFKTK</sequence>
<dbReference type="EMBL" id="RLIH01000009">
    <property type="protein sequence ID" value="RVU54554.1"/>
    <property type="molecule type" value="Genomic_DNA"/>
</dbReference>
<evidence type="ECO:0000313" key="2">
    <source>
        <dbReference type="EMBL" id="RVU54554.1"/>
    </source>
</evidence>
<feature type="transmembrane region" description="Helical" evidence="1">
    <location>
        <begin position="37"/>
        <end position="57"/>
    </location>
</feature>